<dbReference type="EMBL" id="JBHLXP010000001">
    <property type="protein sequence ID" value="MFC0048505.1"/>
    <property type="molecule type" value="Genomic_DNA"/>
</dbReference>
<reference evidence="3 4" key="1">
    <citation type="submission" date="2024-09" db="EMBL/GenBank/DDBJ databases">
        <authorList>
            <person name="Sun Q."/>
            <person name="Mori K."/>
        </authorList>
    </citation>
    <scope>NUCLEOTIDE SEQUENCE [LARGE SCALE GENOMIC DNA]</scope>
    <source>
        <strain evidence="3 4">KCTC 23315</strain>
    </source>
</reference>
<protein>
    <submittedName>
        <fullName evidence="3">Zonular occludens toxin domain-containing protein</fullName>
    </submittedName>
</protein>
<name>A0ABV6BG82_9GAMM</name>
<dbReference type="InterPro" id="IPR008900">
    <property type="entry name" value="Zot_N"/>
</dbReference>
<feature type="region of interest" description="Disordered" evidence="1">
    <location>
        <begin position="301"/>
        <end position="321"/>
    </location>
</feature>
<evidence type="ECO:0000313" key="4">
    <source>
        <dbReference type="Proteomes" id="UP001589813"/>
    </source>
</evidence>
<gene>
    <name evidence="3" type="ORF">ACFFJP_09400</name>
</gene>
<keyword evidence="4" id="KW-1185">Reference proteome</keyword>
<evidence type="ECO:0000313" key="3">
    <source>
        <dbReference type="EMBL" id="MFC0048505.1"/>
    </source>
</evidence>
<feature type="domain" description="Zona occludens toxin N-terminal" evidence="2">
    <location>
        <begin position="4"/>
        <end position="151"/>
    </location>
</feature>
<proteinExistence type="predicted"/>
<evidence type="ECO:0000259" key="2">
    <source>
        <dbReference type="Pfam" id="PF05707"/>
    </source>
</evidence>
<dbReference type="Gene3D" id="3.40.50.300">
    <property type="entry name" value="P-loop containing nucleotide triphosphate hydrolases"/>
    <property type="match status" value="1"/>
</dbReference>
<dbReference type="Proteomes" id="UP001589813">
    <property type="component" value="Unassembled WGS sequence"/>
</dbReference>
<organism evidence="3 4">
    <name type="scientific">Rheinheimera tilapiae</name>
    <dbReference type="NCBI Taxonomy" id="875043"/>
    <lineage>
        <taxon>Bacteria</taxon>
        <taxon>Pseudomonadati</taxon>
        <taxon>Pseudomonadota</taxon>
        <taxon>Gammaproteobacteria</taxon>
        <taxon>Chromatiales</taxon>
        <taxon>Chromatiaceae</taxon>
        <taxon>Rheinheimera</taxon>
    </lineage>
</organism>
<dbReference type="InterPro" id="IPR027417">
    <property type="entry name" value="P-loop_NTPase"/>
</dbReference>
<evidence type="ECO:0000256" key="1">
    <source>
        <dbReference type="SAM" id="MobiDB-lite"/>
    </source>
</evidence>
<dbReference type="Pfam" id="PF05707">
    <property type="entry name" value="Zot"/>
    <property type="match status" value="1"/>
</dbReference>
<sequence length="404" mass="45749">MPAYVITGKLGAGKSLVAVSRIQHYILQGRKVATNVNLFPEHLTNNLWSKNCEIYRIPNKPTAADLHALPLGHDLDRPDDNRNGCLVLDECGTWFNSRSWNDKGRAEVIEWFRNARKNRWDIFFIIQDIAVMDSQARDSFAEHVVYCRRFDRFKIPLLHHLGIKPPKLHMGLVKYGSEATSPTVDRWMYRGEYLYDAYDTEQQFTANDEIQGLASVLPPYYTHGRYISKWEHFKNGIKQYKVGKWQFFLVGAFASAFAVNALVTFEAEEPKKGIWSCNDAYKQLFGSCDAKPVAPYEYYYPNPENAPPGQTGDGSKPEPEAQQNQIYIAGYEKTSRGVNMAFVTADGEPFYPKSYSVKKLGDCTALVRIDKKILDLTCMPDSMAFAQPELPKDNGTGLLGGKAP</sequence>
<comment type="caution">
    <text evidence="3">The sequence shown here is derived from an EMBL/GenBank/DDBJ whole genome shotgun (WGS) entry which is preliminary data.</text>
</comment>
<accession>A0ABV6BG82</accession>
<dbReference type="RefSeq" id="WP_377242755.1">
    <property type="nucleotide sequence ID" value="NZ_JBHLXP010000001.1"/>
</dbReference>